<evidence type="ECO:0000313" key="2">
    <source>
        <dbReference type="Proteomes" id="UP000887013"/>
    </source>
</evidence>
<dbReference type="AlphaFoldDB" id="A0A8X6INA9"/>
<keyword evidence="2" id="KW-1185">Reference proteome</keyword>
<protein>
    <submittedName>
        <fullName evidence="1">Uncharacterized protein</fullName>
    </submittedName>
</protein>
<proteinExistence type="predicted"/>
<evidence type="ECO:0000313" key="1">
    <source>
        <dbReference type="EMBL" id="GFS53315.1"/>
    </source>
</evidence>
<dbReference type="EMBL" id="BMAW01046071">
    <property type="protein sequence ID" value="GFS53315.1"/>
    <property type="molecule type" value="Genomic_DNA"/>
</dbReference>
<organism evidence="1 2">
    <name type="scientific">Nephila pilipes</name>
    <name type="common">Giant wood spider</name>
    <name type="synonym">Nephila maculata</name>
    <dbReference type="NCBI Taxonomy" id="299642"/>
    <lineage>
        <taxon>Eukaryota</taxon>
        <taxon>Metazoa</taxon>
        <taxon>Ecdysozoa</taxon>
        <taxon>Arthropoda</taxon>
        <taxon>Chelicerata</taxon>
        <taxon>Arachnida</taxon>
        <taxon>Araneae</taxon>
        <taxon>Araneomorphae</taxon>
        <taxon>Entelegynae</taxon>
        <taxon>Araneoidea</taxon>
        <taxon>Nephilidae</taxon>
        <taxon>Nephila</taxon>
    </lineage>
</organism>
<reference evidence="1" key="1">
    <citation type="submission" date="2020-08" db="EMBL/GenBank/DDBJ databases">
        <title>Multicomponent nature underlies the extraordinary mechanical properties of spider dragline silk.</title>
        <authorList>
            <person name="Kono N."/>
            <person name="Nakamura H."/>
            <person name="Mori M."/>
            <person name="Yoshida Y."/>
            <person name="Ohtoshi R."/>
            <person name="Malay A.D."/>
            <person name="Moran D.A.P."/>
            <person name="Tomita M."/>
            <person name="Numata K."/>
            <person name="Arakawa K."/>
        </authorList>
    </citation>
    <scope>NUCLEOTIDE SEQUENCE</scope>
</reference>
<accession>A0A8X6INA9</accession>
<dbReference type="Proteomes" id="UP000887013">
    <property type="component" value="Unassembled WGS sequence"/>
</dbReference>
<sequence length="88" mass="9474">MSDLRRVRGEPFKSSKGLFTICDSAQAIVSSITLIPKATDSASLDKPVSVIGSTIKYAFSLPKTFDCPVFQIANNPFELLHGSPLTLS</sequence>
<name>A0A8X6INA9_NEPPI</name>
<gene>
    <name evidence="1" type="ORF">NPIL_23791</name>
</gene>
<comment type="caution">
    <text evidence="1">The sequence shown here is derived from an EMBL/GenBank/DDBJ whole genome shotgun (WGS) entry which is preliminary data.</text>
</comment>